<protein>
    <submittedName>
        <fullName evidence="1">Uncharacterized protein</fullName>
    </submittedName>
</protein>
<name>A0ABQ6FG11_9RHOO</name>
<comment type="caution">
    <text evidence="1">The sequence shown here is derived from an EMBL/GenBank/DDBJ whole genome shotgun (WGS) entry which is preliminary data.</text>
</comment>
<evidence type="ECO:0000313" key="2">
    <source>
        <dbReference type="Proteomes" id="UP001157167"/>
    </source>
</evidence>
<reference evidence="2" key="1">
    <citation type="journal article" date="2019" name="Int. J. Syst. Evol. Microbiol.">
        <title>The Global Catalogue of Microorganisms (GCM) 10K type strain sequencing project: providing services to taxonomists for standard genome sequencing and annotation.</title>
        <authorList>
            <consortium name="The Broad Institute Genomics Platform"/>
            <consortium name="The Broad Institute Genome Sequencing Center for Infectious Disease"/>
            <person name="Wu L."/>
            <person name="Ma J."/>
        </authorList>
    </citation>
    <scope>NUCLEOTIDE SEQUENCE [LARGE SCALE GENOMIC DNA]</scope>
    <source>
        <strain evidence="2">NBRC 102407</strain>
    </source>
</reference>
<evidence type="ECO:0000313" key="1">
    <source>
        <dbReference type="EMBL" id="GLT24573.1"/>
    </source>
</evidence>
<accession>A0ABQ6FG11</accession>
<keyword evidence="2" id="KW-1185">Reference proteome</keyword>
<proteinExistence type="predicted"/>
<gene>
    <name evidence="1" type="ORF">GCM10007933_40580</name>
</gene>
<organism evidence="1 2">
    <name type="scientific">Zoogloea oryzae</name>
    <dbReference type="NCBI Taxonomy" id="310767"/>
    <lineage>
        <taxon>Bacteria</taxon>
        <taxon>Pseudomonadati</taxon>
        <taxon>Pseudomonadota</taxon>
        <taxon>Betaproteobacteria</taxon>
        <taxon>Rhodocyclales</taxon>
        <taxon>Zoogloeaceae</taxon>
        <taxon>Zoogloea</taxon>
    </lineage>
</organism>
<sequence length="70" mass="7647">MDIVFVVDDQYLPAGLDGSTAFILGAEQDFVVFVDHYASHVAKMVIARIDGLRDDEFSFRVSAPALPVMG</sequence>
<dbReference type="EMBL" id="BSPX01000107">
    <property type="protein sequence ID" value="GLT24573.1"/>
    <property type="molecule type" value="Genomic_DNA"/>
</dbReference>
<dbReference type="Proteomes" id="UP001157167">
    <property type="component" value="Unassembled WGS sequence"/>
</dbReference>